<feature type="domain" description="RsdA/BaiN/AoA(So)-like insert" evidence="5">
    <location>
        <begin position="190"/>
        <end position="350"/>
    </location>
</feature>
<dbReference type="EMBL" id="FOBB01000010">
    <property type="protein sequence ID" value="SEN47076.1"/>
    <property type="molecule type" value="Genomic_DNA"/>
</dbReference>
<dbReference type="InterPro" id="IPR023166">
    <property type="entry name" value="BaiN-like_dom_sf"/>
</dbReference>
<dbReference type="Pfam" id="PF03486">
    <property type="entry name" value="HI0933_like"/>
    <property type="match status" value="1"/>
</dbReference>
<dbReference type="NCBIfam" id="TIGR00275">
    <property type="entry name" value="aminoacetone oxidase family FAD-binding enzyme"/>
    <property type="match status" value="1"/>
</dbReference>
<protein>
    <recommendedName>
        <fullName evidence="8">Flavoprotein, HI0933 family</fullName>
    </recommendedName>
</protein>
<evidence type="ECO:0000259" key="4">
    <source>
        <dbReference type="Pfam" id="PF03486"/>
    </source>
</evidence>
<organism evidence="6 7">
    <name type="scientific">Chitinophaga rupis</name>
    <dbReference type="NCBI Taxonomy" id="573321"/>
    <lineage>
        <taxon>Bacteria</taxon>
        <taxon>Pseudomonadati</taxon>
        <taxon>Bacteroidota</taxon>
        <taxon>Chitinophagia</taxon>
        <taxon>Chitinophagales</taxon>
        <taxon>Chitinophagaceae</taxon>
        <taxon>Chitinophaga</taxon>
    </lineage>
</organism>
<dbReference type="SUPFAM" id="SSF51905">
    <property type="entry name" value="FAD/NAD(P)-binding domain"/>
    <property type="match status" value="1"/>
</dbReference>
<dbReference type="OrthoDB" id="9773233at2"/>
<dbReference type="Gene3D" id="3.50.50.60">
    <property type="entry name" value="FAD/NAD(P)-binding domain"/>
    <property type="match status" value="1"/>
</dbReference>
<keyword evidence="7" id="KW-1185">Reference proteome</keyword>
<dbReference type="RefSeq" id="WP_089919936.1">
    <property type="nucleotide sequence ID" value="NZ_FOBB01000010.1"/>
</dbReference>
<dbReference type="PANTHER" id="PTHR42887">
    <property type="entry name" value="OS12G0638800 PROTEIN"/>
    <property type="match status" value="1"/>
</dbReference>
<evidence type="ECO:0000313" key="7">
    <source>
        <dbReference type="Proteomes" id="UP000198984"/>
    </source>
</evidence>
<evidence type="ECO:0008006" key="8">
    <source>
        <dbReference type="Google" id="ProtNLM"/>
    </source>
</evidence>
<dbReference type="STRING" id="573321.SAMN04488505_110236"/>
<evidence type="ECO:0000256" key="2">
    <source>
        <dbReference type="ARBA" id="ARBA00022630"/>
    </source>
</evidence>
<dbReference type="Pfam" id="PF22780">
    <property type="entry name" value="HI0933_like_1st"/>
    <property type="match status" value="1"/>
</dbReference>
<dbReference type="PANTHER" id="PTHR42887:SF2">
    <property type="entry name" value="OS12G0638800 PROTEIN"/>
    <property type="match status" value="1"/>
</dbReference>
<feature type="domain" description="RsdA/BaiN/AoA(So)-like Rossmann fold-like" evidence="4">
    <location>
        <begin position="4"/>
        <end position="403"/>
    </location>
</feature>
<evidence type="ECO:0000313" key="6">
    <source>
        <dbReference type="EMBL" id="SEN47076.1"/>
    </source>
</evidence>
<dbReference type="Gene3D" id="2.40.30.10">
    <property type="entry name" value="Translation factors"/>
    <property type="match status" value="1"/>
</dbReference>
<dbReference type="InterPro" id="IPR055178">
    <property type="entry name" value="RsdA/BaiN/AoA(So)-like_dom"/>
</dbReference>
<proteinExistence type="predicted"/>
<sequence length="408" mass="45087">MNKRLIVIGGGAAGFFCAVNAARLCPQLEVLLLEKTGKLLSKVKVSGGGRCNVTHAAPDIGYMAQRYPRGQHFVKKAFGHFFVPDTINWFAERGVELKTEADGRMFPVTDSSQTIIDCLLREADLYKISILMQQEVTALQRTANGRWQVQLQHSPALDADYLCIAAGGYAQADKFNWLKATGHTIAAPAPSLFTLNMPGHPITALMGVSVPKALVKVTGSKLQEQGPLLITHWGLSGPAVLRLSAWGARELQQMQYTFTALVNWVPDYHENSLREEMQDLRHSLGGQKMYNKNPFELPQRLWQFLLQQAGIHETVRWADMPAKAQQLLVKNLVAMELPVKGKTTFKEEFVTCGGVQLTEINPATMESKLQPNLYFAGEVMDVDGITGGFNFQHAWTSGYIAAQAIAKC</sequence>
<comment type="cofactor">
    <cofactor evidence="1">
        <name>FAD</name>
        <dbReference type="ChEBI" id="CHEBI:57692"/>
    </cofactor>
</comment>
<evidence type="ECO:0000256" key="1">
    <source>
        <dbReference type="ARBA" id="ARBA00001974"/>
    </source>
</evidence>
<reference evidence="6 7" key="1">
    <citation type="submission" date="2016-10" db="EMBL/GenBank/DDBJ databases">
        <authorList>
            <person name="de Groot N.N."/>
        </authorList>
    </citation>
    <scope>NUCLEOTIDE SEQUENCE [LARGE SCALE GENOMIC DNA]</scope>
    <source>
        <strain evidence="6 7">DSM 21039</strain>
    </source>
</reference>
<dbReference type="Gene3D" id="1.10.8.260">
    <property type="entry name" value="HI0933 insert domain-like"/>
    <property type="match status" value="1"/>
</dbReference>
<keyword evidence="2" id="KW-0285">Flavoprotein</keyword>
<dbReference type="InterPro" id="IPR036188">
    <property type="entry name" value="FAD/NAD-bd_sf"/>
</dbReference>
<dbReference type="SUPFAM" id="SSF160996">
    <property type="entry name" value="HI0933 insert domain-like"/>
    <property type="match status" value="1"/>
</dbReference>
<dbReference type="InterPro" id="IPR004792">
    <property type="entry name" value="BaiN-like"/>
</dbReference>
<evidence type="ECO:0000256" key="3">
    <source>
        <dbReference type="ARBA" id="ARBA00022827"/>
    </source>
</evidence>
<dbReference type="Proteomes" id="UP000198984">
    <property type="component" value="Unassembled WGS sequence"/>
</dbReference>
<gene>
    <name evidence="6" type="ORF">SAMN04488505_110236</name>
</gene>
<keyword evidence="3" id="KW-0274">FAD</keyword>
<accession>A0A1H8GSY4</accession>
<dbReference type="AlphaFoldDB" id="A0A1H8GSY4"/>
<dbReference type="InterPro" id="IPR057661">
    <property type="entry name" value="RsdA/BaiN/AoA(So)_Rossmann"/>
</dbReference>
<evidence type="ECO:0000259" key="5">
    <source>
        <dbReference type="Pfam" id="PF22780"/>
    </source>
</evidence>
<name>A0A1H8GSY4_9BACT</name>